<proteinExistence type="inferred from homology"/>
<evidence type="ECO:0000313" key="3">
    <source>
        <dbReference type="EMBL" id="KKF01074.1"/>
    </source>
</evidence>
<gene>
    <name evidence="4" type="primary">ddn_3</name>
    <name evidence="4" type="ORF">MOBUDSM44075_00795</name>
    <name evidence="3" type="ORF">WN67_15540</name>
</gene>
<dbReference type="Proteomes" id="UP000036313">
    <property type="component" value="Unassembled WGS sequence"/>
</dbReference>
<keyword evidence="4" id="KW-0560">Oxidoreductase</keyword>
<evidence type="ECO:0000256" key="2">
    <source>
        <dbReference type="ARBA" id="ARBA00049106"/>
    </source>
</evidence>
<dbReference type="NCBIfam" id="TIGR00026">
    <property type="entry name" value="hi_GC_TIGR00026"/>
    <property type="match status" value="1"/>
</dbReference>
<evidence type="ECO:0000313" key="5">
    <source>
        <dbReference type="Proteomes" id="UP000034150"/>
    </source>
</evidence>
<sequence length="151" mass="16579">MSDSSEFNSEELVNNADALNEMNRQVVEEFRANGGKVGGPFEGSPIVLLTTTGAKSGQPRVSPLVYFDIDGRILIAGSMGGAPKAPAWVHNLRAHPSVHVEIGEEAYDAQARELPREERDALYPRVVEKAPQFGEYQAKTTRVIPLFELTR</sequence>
<protein>
    <submittedName>
        <fullName evidence="4">Deazaflavin-dependent nitroreductase</fullName>
        <ecNumber evidence="4">1.-.-.-</ecNumber>
    </submittedName>
</protein>
<dbReference type="Pfam" id="PF04075">
    <property type="entry name" value="F420H2_quin_red"/>
    <property type="match status" value="1"/>
</dbReference>
<accession>A0A0J6WFX8</accession>
<dbReference type="SUPFAM" id="SSF50475">
    <property type="entry name" value="FMN-binding split barrel"/>
    <property type="match status" value="1"/>
</dbReference>
<evidence type="ECO:0000313" key="4">
    <source>
        <dbReference type="EMBL" id="KMO80918.1"/>
    </source>
</evidence>
<dbReference type="EMBL" id="LAUZ02000057">
    <property type="protein sequence ID" value="KKF01074.1"/>
    <property type="molecule type" value="Genomic_DNA"/>
</dbReference>
<dbReference type="STRING" id="1807.MOBUDSM44075_00795"/>
<organism evidence="4 6">
    <name type="scientific">Mycolicibacterium obuense</name>
    <dbReference type="NCBI Taxonomy" id="1807"/>
    <lineage>
        <taxon>Bacteria</taxon>
        <taxon>Bacillati</taxon>
        <taxon>Actinomycetota</taxon>
        <taxon>Actinomycetes</taxon>
        <taxon>Mycobacteriales</taxon>
        <taxon>Mycobacteriaceae</taxon>
        <taxon>Mycolicibacterium</taxon>
    </lineage>
</organism>
<dbReference type="Gene3D" id="2.30.110.10">
    <property type="entry name" value="Electron Transport, Fmn-binding Protein, Chain A"/>
    <property type="match status" value="1"/>
</dbReference>
<name>A0A0J6WFX8_9MYCO</name>
<dbReference type="EMBL" id="JYNU01000004">
    <property type="protein sequence ID" value="KMO80918.1"/>
    <property type="molecule type" value="Genomic_DNA"/>
</dbReference>
<comment type="caution">
    <text evidence="4">The sequence shown here is derived from an EMBL/GenBank/DDBJ whole genome shotgun (WGS) entry which is preliminary data.</text>
</comment>
<dbReference type="PANTHER" id="PTHR39428:SF1">
    <property type="entry name" value="F420H(2)-DEPENDENT QUINONE REDUCTASE RV1261C"/>
    <property type="match status" value="1"/>
</dbReference>
<dbReference type="GO" id="GO:0016491">
    <property type="term" value="F:oxidoreductase activity"/>
    <property type="evidence" value="ECO:0007669"/>
    <property type="project" value="UniProtKB-KW"/>
</dbReference>
<dbReference type="InterPro" id="IPR004378">
    <property type="entry name" value="F420H2_quin_Rdtase"/>
</dbReference>
<reference evidence="4 6" key="1">
    <citation type="journal article" date="2015" name="Genome Biol. Evol.">
        <title>Characterization of Three Mycobacterium spp. with Potential Use in Bioremediation by Genome Sequencing and Comparative Genomics.</title>
        <authorList>
            <person name="Das S."/>
            <person name="Pettersson B.M."/>
            <person name="Behra P.R."/>
            <person name="Ramesh M."/>
            <person name="Dasgupta S."/>
            <person name="Bhattacharya A."/>
            <person name="Kirsebom L.A."/>
        </authorList>
    </citation>
    <scope>NUCLEOTIDE SEQUENCE [LARGE SCALE GENOMIC DNA]</scope>
    <source>
        <strain evidence="4 6">DSM 44075</strain>
    </source>
</reference>
<evidence type="ECO:0000313" key="6">
    <source>
        <dbReference type="Proteomes" id="UP000036313"/>
    </source>
</evidence>
<keyword evidence="5" id="KW-1185">Reference proteome</keyword>
<comment type="similarity">
    <text evidence="1">Belongs to the F420H(2)-dependent quinone reductase family.</text>
</comment>
<dbReference type="AlphaFoldDB" id="A0A0J6WFX8"/>
<dbReference type="Proteomes" id="UP000034150">
    <property type="component" value="Unassembled WGS sequence"/>
</dbReference>
<dbReference type="EC" id="1.-.-.-" evidence="4"/>
<dbReference type="GO" id="GO:0070967">
    <property type="term" value="F:coenzyme F420 binding"/>
    <property type="evidence" value="ECO:0007669"/>
    <property type="project" value="TreeGrafter"/>
</dbReference>
<reference evidence="3 5" key="2">
    <citation type="submission" date="2015-04" db="EMBL/GenBank/DDBJ databases">
        <title>Genome sequence of Mycobacterium obuense UC1.</title>
        <authorList>
            <person name="Greninger A.L."/>
            <person name="Cunningham G."/>
            <person name="Chiu C.Y."/>
            <person name="Miller S."/>
        </authorList>
    </citation>
    <scope>NUCLEOTIDE SEQUENCE [LARGE SCALE GENOMIC DNA]</scope>
    <source>
        <strain evidence="3 5">UC1</strain>
    </source>
</reference>
<comment type="catalytic activity">
    <reaction evidence="2">
        <text>oxidized coenzyme F420-(gamma-L-Glu)(n) + a quinol + H(+) = reduced coenzyme F420-(gamma-L-Glu)(n) + a quinone</text>
        <dbReference type="Rhea" id="RHEA:39663"/>
        <dbReference type="Rhea" id="RHEA-COMP:12939"/>
        <dbReference type="Rhea" id="RHEA-COMP:14378"/>
        <dbReference type="ChEBI" id="CHEBI:15378"/>
        <dbReference type="ChEBI" id="CHEBI:24646"/>
        <dbReference type="ChEBI" id="CHEBI:132124"/>
        <dbReference type="ChEBI" id="CHEBI:133980"/>
        <dbReference type="ChEBI" id="CHEBI:139511"/>
    </reaction>
</comment>
<dbReference type="GO" id="GO:0005886">
    <property type="term" value="C:plasma membrane"/>
    <property type="evidence" value="ECO:0007669"/>
    <property type="project" value="TreeGrafter"/>
</dbReference>
<dbReference type="PANTHER" id="PTHR39428">
    <property type="entry name" value="F420H(2)-DEPENDENT QUINONE REDUCTASE RV1261C"/>
    <property type="match status" value="1"/>
</dbReference>
<evidence type="ECO:0000256" key="1">
    <source>
        <dbReference type="ARBA" id="ARBA00008710"/>
    </source>
</evidence>
<dbReference type="InterPro" id="IPR012349">
    <property type="entry name" value="Split_barrel_FMN-bd"/>
</dbReference>
<dbReference type="PATRIC" id="fig|1807.13.peg.4260"/>